<dbReference type="AlphaFoldDB" id="A0A0U9H5T8"/>
<dbReference type="Pfam" id="PF13175">
    <property type="entry name" value="AAA_15"/>
    <property type="match status" value="1"/>
</dbReference>
<sequence>MYISEILIKNYRNLGNAPFKMELRKFTTIIGANNVGKTNLLESIGLILSQDITMFKKRMLQIEDINYTTRLNFKRDVLNDSISYEKIEFPEVTVQLTFEEMNSKQLSVVGDWFSTKTMEKAKLTYEFKPSNNFDKETWIKEQREKIKQLKSAKEDIKEDELLHFIEFPIKSYQYVIYGGNDRTNRVDPYFLSMLKLELLDALRDAKRELIANGDYKLLYRILNQGNENAYEDIKEVLNTLDEKIKNNKQLKELKKTLISQLNRISLQGSGENNIDFNFTTLETGEILKKLSLIYGQDPITIERNGLGRNNLLYISLILSHLAPEENIDVCFRVVGIEEPEAHLHPHLQKHLANNIEQINASRDDLQIILTSHSTHITSSLNTDNMVILYKNGADVKKHYITDGFKDDKKGKHHRHYLEKYLDATNSSMFYARRIILVEGIAEQILVPVLFNLTYGRTLDSIGCNVINVNGVAFKHFLEIIKNGYFIKCAVLTDGDEGKKTENRATNLKRDYEKPYRNIKVSINKETFEKELIEANKAGKGKNVLLKALNSTRPKLGPEYSEKISNKEIGNEEFFSMIEEYKSEFAFNLGDELKKIGKSDFNVPTYIEKVFEFIMDIEG</sequence>
<comment type="caution">
    <text evidence="4">The sequence shown here is derived from an EMBL/GenBank/DDBJ whole genome shotgun (WGS) entry which is preliminary data.</text>
</comment>
<dbReference type="Gene3D" id="3.40.50.300">
    <property type="entry name" value="P-loop containing nucleotide triphosphate hydrolases"/>
    <property type="match status" value="1"/>
</dbReference>
<dbReference type="EMBL" id="BBXV01000023">
    <property type="protein sequence ID" value="GAQ17855.1"/>
    <property type="molecule type" value="Genomic_DNA"/>
</dbReference>
<dbReference type="SUPFAM" id="SSF52540">
    <property type="entry name" value="P-loop containing nucleoside triphosphate hydrolases"/>
    <property type="match status" value="1"/>
</dbReference>
<feature type="domain" description="Endonuclease GajA/Old nuclease/RecF-like AAA" evidence="2">
    <location>
        <begin position="1"/>
        <end position="376"/>
    </location>
</feature>
<dbReference type="Pfam" id="PF20469">
    <property type="entry name" value="OLD-like_TOPRIM"/>
    <property type="match status" value="1"/>
</dbReference>
<dbReference type="RefSeq" id="WP_058950075.1">
    <property type="nucleotide sequence ID" value="NZ_BBXV01000023.1"/>
</dbReference>
<accession>A0A0U9H5T8</accession>
<reference evidence="5" key="1">
    <citation type="submission" date="2015-07" db="EMBL/GenBank/DDBJ databases">
        <title>Draft Genome Sequence of Oceanobacillus picturae Heshi-B3 that Was Isolated from Fermented Rice Bran with Aging Salted Mackerel, Which Was Named Heshiko as Traditional Fermented Seafood in Japan.</title>
        <authorList>
            <person name="Akuzawa S."/>
            <person name="Nakagawa J."/>
            <person name="Kanekatsu T."/>
            <person name="Kanesaki Y."/>
            <person name="Suzuki T."/>
        </authorList>
    </citation>
    <scope>NUCLEOTIDE SEQUENCE [LARGE SCALE GENOMIC DNA]</scope>
    <source>
        <strain evidence="5">Heshi-B3</strain>
    </source>
</reference>
<proteinExistence type="predicted"/>
<dbReference type="Proteomes" id="UP000052946">
    <property type="component" value="Unassembled WGS sequence"/>
</dbReference>
<name>A0A0U9H5T8_9BACI</name>
<dbReference type="InterPro" id="IPR034139">
    <property type="entry name" value="TOPRIM_OLD"/>
</dbReference>
<feature type="domain" description="OLD protein-like TOPRIM" evidence="3">
    <location>
        <begin position="429"/>
        <end position="495"/>
    </location>
</feature>
<dbReference type="InterPro" id="IPR041685">
    <property type="entry name" value="AAA_GajA/Old/RecF-like"/>
</dbReference>
<dbReference type="InterPro" id="IPR027417">
    <property type="entry name" value="P-loop_NTPase"/>
</dbReference>
<protein>
    <submittedName>
        <fullName evidence="4">ATP-dependent endonuclease</fullName>
    </submittedName>
</protein>
<organism evidence="4 5">
    <name type="scientific">Oceanobacillus picturae</name>
    <dbReference type="NCBI Taxonomy" id="171693"/>
    <lineage>
        <taxon>Bacteria</taxon>
        <taxon>Bacillati</taxon>
        <taxon>Bacillota</taxon>
        <taxon>Bacilli</taxon>
        <taxon>Bacillales</taxon>
        <taxon>Bacillaceae</taxon>
        <taxon>Oceanobacillus</taxon>
    </lineage>
</organism>
<dbReference type="GO" id="GO:0004519">
    <property type="term" value="F:endonuclease activity"/>
    <property type="evidence" value="ECO:0007669"/>
    <property type="project" value="UniProtKB-KW"/>
</dbReference>
<dbReference type="CDD" id="cd01026">
    <property type="entry name" value="TOPRIM_OLD"/>
    <property type="match status" value="1"/>
</dbReference>
<evidence type="ECO:0000256" key="1">
    <source>
        <dbReference type="SAM" id="Coils"/>
    </source>
</evidence>
<dbReference type="OrthoDB" id="308933at2"/>
<keyword evidence="4" id="KW-0540">Nuclease</keyword>
<evidence type="ECO:0000313" key="5">
    <source>
        <dbReference type="Proteomes" id="UP000052946"/>
    </source>
</evidence>
<feature type="coiled-coil region" evidence="1">
    <location>
        <begin position="226"/>
        <end position="267"/>
    </location>
</feature>
<reference evidence="4 5" key="2">
    <citation type="journal article" date="2016" name="Genome Announc.">
        <title>Draft Genome Sequence of Oceanobacillus picturae Heshi-B3, Isolated from Fermented Rice Bran in a Traditional Japanese Seafood Dish.</title>
        <authorList>
            <person name="Akuzawa S."/>
            <person name="Nagaoka J."/>
            <person name="Kanekatsu M."/>
            <person name="Kanesaki Y."/>
            <person name="Suzuki T."/>
        </authorList>
    </citation>
    <scope>NUCLEOTIDE SEQUENCE [LARGE SCALE GENOMIC DNA]</scope>
    <source>
        <strain evidence="4 5">Heshi-B3</strain>
    </source>
</reference>
<evidence type="ECO:0000259" key="3">
    <source>
        <dbReference type="Pfam" id="PF20469"/>
    </source>
</evidence>
<dbReference type="InterPro" id="IPR051396">
    <property type="entry name" value="Bact_Antivir_Def_Nuclease"/>
</dbReference>
<evidence type="ECO:0000313" key="4">
    <source>
        <dbReference type="EMBL" id="GAQ17855.1"/>
    </source>
</evidence>
<evidence type="ECO:0000259" key="2">
    <source>
        <dbReference type="Pfam" id="PF13175"/>
    </source>
</evidence>
<keyword evidence="4" id="KW-0378">Hydrolase</keyword>
<keyword evidence="4" id="KW-0255">Endonuclease</keyword>
<dbReference type="PANTHER" id="PTHR43581:SF4">
    <property type="entry name" value="ATP_GTP PHOSPHATASE"/>
    <property type="match status" value="1"/>
</dbReference>
<keyword evidence="1" id="KW-0175">Coiled coil</keyword>
<dbReference type="PANTHER" id="PTHR43581">
    <property type="entry name" value="ATP/GTP PHOSPHATASE"/>
    <property type="match status" value="1"/>
</dbReference>
<gene>
    <name evidence="4" type="ORF">OPHB3_1792</name>
</gene>